<comment type="similarity">
    <text evidence="2 12">Belongs to the Fur family.</text>
</comment>
<dbReference type="CDD" id="cd07153">
    <property type="entry name" value="Fur_like"/>
    <property type="match status" value="1"/>
</dbReference>
<evidence type="ECO:0000256" key="11">
    <source>
        <dbReference type="PIRSR" id="PIRSR602481-1"/>
    </source>
</evidence>
<keyword evidence="10 12" id="KW-0804">Transcription</keyword>
<comment type="subunit">
    <text evidence="12">Homodimer.</text>
</comment>
<evidence type="ECO:0000313" key="14">
    <source>
        <dbReference type="Proteomes" id="UP000028302"/>
    </source>
</evidence>
<dbReference type="OrthoDB" id="8659436at2"/>
<comment type="cofactor">
    <cofactor evidence="11">
        <name>Zn(2+)</name>
        <dbReference type="ChEBI" id="CHEBI:29105"/>
    </cofactor>
    <text evidence="11">Binds 1 zinc ion per subunit.</text>
</comment>
<reference evidence="13 14" key="1">
    <citation type="submission" date="2013-03" db="EMBL/GenBank/DDBJ databases">
        <title>Salinisphaera hydrothermalis C41B8 Genome Sequencing.</title>
        <authorList>
            <person name="Li C."/>
            <person name="Lai Q."/>
            <person name="Shao Z."/>
        </authorList>
    </citation>
    <scope>NUCLEOTIDE SEQUENCE [LARGE SCALE GENOMIC DNA]</scope>
    <source>
        <strain evidence="13 14">C41B8</strain>
    </source>
</reference>
<dbReference type="EMBL" id="APNK01000010">
    <property type="protein sequence ID" value="KEZ77682.1"/>
    <property type="molecule type" value="Genomic_DNA"/>
</dbReference>
<feature type="binding site" evidence="11">
    <location>
        <position position="95"/>
    </location>
    <ligand>
        <name>Zn(2+)</name>
        <dbReference type="ChEBI" id="CHEBI:29105"/>
    </ligand>
</feature>
<dbReference type="PANTHER" id="PTHR33202:SF18">
    <property type="entry name" value="TRANSCRIPTIONAL REGULATOR FURA"/>
    <property type="match status" value="1"/>
</dbReference>
<keyword evidence="7 12" id="KW-0408">Iron</keyword>
<protein>
    <recommendedName>
        <fullName evidence="12">Ferric uptake regulation protein</fullName>
    </recommendedName>
</protein>
<keyword evidence="5 11" id="KW-0479">Metal-binding</keyword>
<dbReference type="AlphaFoldDB" id="A0A084ILU8"/>
<dbReference type="RefSeq" id="WP_037336757.1">
    <property type="nucleotide sequence ID" value="NZ_APNK01000010.1"/>
</dbReference>
<dbReference type="PATRIC" id="fig|1304275.5.peg.1805"/>
<dbReference type="InterPro" id="IPR002481">
    <property type="entry name" value="FUR"/>
</dbReference>
<name>A0A084ILU8_SALHC</name>
<gene>
    <name evidence="12" type="primary">fur</name>
    <name evidence="13" type="ORF">C41B8_08855</name>
</gene>
<evidence type="ECO:0000256" key="8">
    <source>
        <dbReference type="ARBA" id="ARBA00023015"/>
    </source>
</evidence>
<keyword evidence="3 12" id="KW-0963">Cytoplasm</keyword>
<dbReference type="Gene3D" id="3.30.1490.190">
    <property type="match status" value="1"/>
</dbReference>
<evidence type="ECO:0000256" key="9">
    <source>
        <dbReference type="ARBA" id="ARBA00023125"/>
    </source>
</evidence>
<evidence type="ECO:0000256" key="6">
    <source>
        <dbReference type="ARBA" id="ARBA00022833"/>
    </source>
</evidence>
<keyword evidence="14" id="KW-1185">Reference proteome</keyword>
<dbReference type="InterPro" id="IPR036388">
    <property type="entry name" value="WH-like_DNA-bd_sf"/>
</dbReference>
<keyword evidence="9 12" id="KW-0238">DNA-binding</keyword>
<dbReference type="InterPro" id="IPR043135">
    <property type="entry name" value="Fur_C"/>
</dbReference>
<evidence type="ECO:0000256" key="7">
    <source>
        <dbReference type="ARBA" id="ARBA00023004"/>
    </source>
</evidence>
<dbReference type="GO" id="GO:0003700">
    <property type="term" value="F:DNA-binding transcription factor activity"/>
    <property type="evidence" value="ECO:0007669"/>
    <property type="project" value="UniProtKB-UniRule"/>
</dbReference>
<dbReference type="SUPFAM" id="SSF46785">
    <property type="entry name" value="Winged helix' DNA-binding domain"/>
    <property type="match status" value="1"/>
</dbReference>
<comment type="subcellular location">
    <subcellularLocation>
        <location evidence="1 12">Cytoplasm</location>
    </subcellularLocation>
</comment>
<evidence type="ECO:0000256" key="4">
    <source>
        <dbReference type="ARBA" id="ARBA00022491"/>
    </source>
</evidence>
<accession>A0A084ILU8</accession>
<dbReference type="GO" id="GO:0000976">
    <property type="term" value="F:transcription cis-regulatory region binding"/>
    <property type="evidence" value="ECO:0007669"/>
    <property type="project" value="TreeGrafter"/>
</dbReference>
<dbReference type="Pfam" id="PF01475">
    <property type="entry name" value="FUR"/>
    <property type="match status" value="1"/>
</dbReference>
<evidence type="ECO:0000256" key="3">
    <source>
        <dbReference type="ARBA" id="ARBA00022490"/>
    </source>
</evidence>
<dbReference type="PANTHER" id="PTHR33202">
    <property type="entry name" value="ZINC UPTAKE REGULATION PROTEIN"/>
    <property type="match status" value="1"/>
</dbReference>
<keyword evidence="8 12" id="KW-0805">Transcription regulation</keyword>
<comment type="caution">
    <text evidence="13">The sequence shown here is derived from an EMBL/GenBank/DDBJ whole genome shotgun (WGS) entry which is preliminary data.</text>
</comment>
<evidence type="ECO:0000256" key="1">
    <source>
        <dbReference type="ARBA" id="ARBA00004496"/>
    </source>
</evidence>
<dbReference type="GO" id="GO:0008270">
    <property type="term" value="F:zinc ion binding"/>
    <property type="evidence" value="ECO:0007669"/>
    <property type="project" value="TreeGrafter"/>
</dbReference>
<dbReference type="Proteomes" id="UP000028302">
    <property type="component" value="Unassembled WGS sequence"/>
</dbReference>
<dbReference type="GO" id="GO:1900376">
    <property type="term" value="P:regulation of secondary metabolite biosynthetic process"/>
    <property type="evidence" value="ECO:0007669"/>
    <property type="project" value="TreeGrafter"/>
</dbReference>
<feature type="binding site" evidence="11">
    <location>
        <position position="138"/>
    </location>
    <ligand>
        <name>Zn(2+)</name>
        <dbReference type="ChEBI" id="CHEBI:29105"/>
    </ligand>
</feature>
<feature type="binding site" evidence="11">
    <location>
        <position position="98"/>
    </location>
    <ligand>
        <name>Zn(2+)</name>
        <dbReference type="ChEBI" id="CHEBI:29105"/>
    </ligand>
</feature>
<dbReference type="InterPro" id="IPR036390">
    <property type="entry name" value="WH_DNA-bd_sf"/>
</dbReference>
<feature type="binding site" evidence="11">
    <location>
        <position position="135"/>
    </location>
    <ligand>
        <name>Zn(2+)</name>
        <dbReference type="ChEBI" id="CHEBI:29105"/>
    </ligand>
</feature>
<keyword evidence="6 11" id="KW-0862">Zinc</keyword>
<evidence type="ECO:0000256" key="2">
    <source>
        <dbReference type="ARBA" id="ARBA00007957"/>
    </source>
</evidence>
<evidence type="ECO:0000313" key="13">
    <source>
        <dbReference type="EMBL" id="KEZ77682.1"/>
    </source>
</evidence>
<dbReference type="GO" id="GO:0045892">
    <property type="term" value="P:negative regulation of DNA-templated transcription"/>
    <property type="evidence" value="ECO:0007669"/>
    <property type="project" value="TreeGrafter"/>
</dbReference>
<dbReference type="GO" id="GO:0005737">
    <property type="term" value="C:cytoplasm"/>
    <property type="evidence" value="ECO:0007669"/>
    <property type="project" value="UniProtKB-SubCell"/>
</dbReference>
<dbReference type="Gene3D" id="1.10.10.10">
    <property type="entry name" value="Winged helix-like DNA-binding domain superfamily/Winged helix DNA-binding domain"/>
    <property type="match status" value="1"/>
</dbReference>
<dbReference type="STRING" id="1304275.C41B8_08855"/>
<evidence type="ECO:0000256" key="10">
    <source>
        <dbReference type="ARBA" id="ARBA00023163"/>
    </source>
</evidence>
<sequence>MSRYETSIVAELRERGLRVTAARHAVLEWLIDHPHATADQVHQGVSERLGAISKQAVYDVLAACVTADLVRQIKPAGHPARFERHTHDNHHHLVCRGCGRIEDTDCHMASAPCLEPLPDHGFEIDEAEVVFWGLCRSCQDEAQRTKTDTDLSTHA</sequence>
<organism evidence="13 14">
    <name type="scientific">Salinisphaera hydrothermalis (strain C41B8)</name>
    <dbReference type="NCBI Taxonomy" id="1304275"/>
    <lineage>
        <taxon>Bacteria</taxon>
        <taxon>Pseudomonadati</taxon>
        <taxon>Pseudomonadota</taxon>
        <taxon>Gammaproteobacteria</taxon>
        <taxon>Salinisphaerales</taxon>
        <taxon>Salinisphaeraceae</taxon>
        <taxon>Salinisphaera</taxon>
    </lineage>
</organism>
<proteinExistence type="inferred from homology"/>
<evidence type="ECO:0000256" key="12">
    <source>
        <dbReference type="RuleBase" id="RU364037"/>
    </source>
</evidence>
<evidence type="ECO:0000256" key="5">
    <source>
        <dbReference type="ARBA" id="ARBA00022723"/>
    </source>
</evidence>
<keyword evidence="4 12" id="KW-0678">Repressor</keyword>
<dbReference type="eggNOG" id="COG0735">
    <property type="taxonomic scope" value="Bacteria"/>
</dbReference>